<sequence>MPLLRDPHVRDLTAWEAEPVTIGYGDDVAGRGSLSNQIARLVGRALRDAKDDGLGRADVAKRMAERLGRPVNLSSLDKWASEAAEEHRIPLDAFAALVDATGQHALLGFLPGLFGFAVVHARYVDLIELQQLQEHEEQVAARKAALLAKVRGRGR</sequence>
<organism evidence="1 2">
    <name type="scientific">Methylobacterium iners</name>
    <dbReference type="NCBI Taxonomy" id="418707"/>
    <lineage>
        <taxon>Bacteria</taxon>
        <taxon>Pseudomonadati</taxon>
        <taxon>Pseudomonadota</taxon>
        <taxon>Alphaproteobacteria</taxon>
        <taxon>Hyphomicrobiales</taxon>
        <taxon>Methylobacteriaceae</taxon>
        <taxon>Methylobacterium</taxon>
    </lineage>
</organism>
<evidence type="ECO:0000313" key="2">
    <source>
        <dbReference type="Proteomes" id="UP001055125"/>
    </source>
</evidence>
<reference evidence="1" key="1">
    <citation type="journal article" date="2021" name="Front. Microbiol.">
        <title>Comprehensive Comparative Genomics and Phenotyping of Methylobacterium Species.</title>
        <authorList>
            <person name="Alessa O."/>
            <person name="Ogura Y."/>
            <person name="Fujitani Y."/>
            <person name="Takami H."/>
            <person name="Hayashi T."/>
            <person name="Sahin N."/>
            <person name="Tani A."/>
        </authorList>
    </citation>
    <scope>NUCLEOTIDE SEQUENCE</scope>
    <source>
        <strain evidence="1">DSM 19015</strain>
    </source>
</reference>
<keyword evidence="2" id="KW-1185">Reference proteome</keyword>
<evidence type="ECO:0000313" key="1">
    <source>
        <dbReference type="EMBL" id="GJD97754.1"/>
    </source>
</evidence>
<gene>
    <name evidence="1" type="ORF">OCOJLMKI_4987</name>
</gene>
<proteinExistence type="predicted"/>
<dbReference type="Proteomes" id="UP001055125">
    <property type="component" value="Unassembled WGS sequence"/>
</dbReference>
<name>A0ABQ4S7A1_9HYPH</name>
<accession>A0ABQ4S7A1</accession>
<reference evidence="1" key="2">
    <citation type="submission" date="2021-08" db="EMBL/GenBank/DDBJ databases">
        <authorList>
            <person name="Tani A."/>
            <person name="Ola A."/>
            <person name="Ogura Y."/>
            <person name="Katsura K."/>
            <person name="Hayashi T."/>
        </authorList>
    </citation>
    <scope>NUCLEOTIDE SEQUENCE</scope>
    <source>
        <strain evidence="1">DSM 19015</strain>
    </source>
</reference>
<protein>
    <submittedName>
        <fullName evidence="1">Uncharacterized protein</fullName>
    </submittedName>
</protein>
<comment type="caution">
    <text evidence="1">The sequence shown here is derived from an EMBL/GenBank/DDBJ whole genome shotgun (WGS) entry which is preliminary data.</text>
</comment>
<dbReference type="RefSeq" id="WP_238246802.1">
    <property type="nucleotide sequence ID" value="NZ_BPQP01000105.1"/>
</dbReference>
<dbReference type="EMBL" id="BPQP01000105">
    <property type="protein sequence ID" value="GJD97754.1"/>
    <property type="molecule type" value="Genomic_DNA"/>
</dbReference>